<dbReference type="EMBL" id="JN107636">
    <property type="protein sequence ID" value="AEK48352.1"/>
    <property type="molecule type" value="Genomic_DNA"/>
</dbReference>
<keyword evidence="11 18" id="KW-1133">Transmembrane helix</keyword>
<evidence type="ECO:0000256" key="6">
    <source>
        <dbReference type="ARBA" id="ARBA00022660"/>
    </source>
</evidence>
<feature type="transmembrane region" description="Helical" evidence="18">
    <location>
        <begin position="313"/>
        <end position="334"/>
    </location>
</feature>
<evidence type="ECO:0000256" key="2">
    <source>
        <dbReference type="ARBA" id="ARBA00004448"/>
    </source>
</evidence>
<feature type="transmembrane region" description="Helical" evidence="18">
    <location>
        <begin position="69"/>
        <end position="90"/>
    </location>
</feature>
<proteinExistence type="inferred from homology"/>
<keyword evidence="6 18" id="KW-0679">Respiratory chain</keyword>
<evidence type="ECO:0000256" key="18">
    <source>
        <dbReference type="RuleBase" id="RU362117"/>
    </source>
</evidence>
<dbReference type="CDD" id="cd00284">
    <property type="entry name" value="Cytochrome_b_N"/>
    <property type="match status" value="1"/>
</dbReference>
<dbReference type="GO" id="GO:0045275">
    <property type="term" value="C:respiratory chain complex III"/>
    <property type="evidence" value="ECO:0007669"/>
    <property type="project" value="InterPro"/>
</dbReference>
<feature type="transmembrane region" description="Helical" evidence="18">
    <location>
        <begin position="222"/>
        <end position="243"/>
    </location>
</feature>
<name>I1T1X2_9EUPU</name>
<keyword evidence="8 17" id="KW-0479">Metal-binding</keyword>
<feature type="binding site" description="axial binding residue" evidence="17">
    <location>
        <position position="75"/>
    </location>
    <ligand>
        <name>heme b</name>
        <dbReference type="ChEBI" id="CHEBI:60344"/>
        <label>b562</label>
    </ligand>
    <ligandPart>
        <name>Fe</name>
        <dbReference type="ChEBI" id="CHEBI:18248"/>
    </ligandPart>
</feature>
<feature type="binding site" description="axial binding residue" evidence="17">
    <location>
        <position position="189"/>
    </location>
    <ligand>
        <name>heme b</name>
        <dbReference type="ChEBI" id="CHEBI:60344"/>
        <label>b566</label>
    </ligand>
    <ligandPart>
        <name>Fe</name>
        <dbReference type="ChEBI" id="CHEBI:18248"/>
    </ligandPart>
</feature>
<evidence type="ECO:0000256" key="11">
    <source>
        <dbReference type="ARBA" id="ARBA00022989"/>
    </source>
</evidence>
<evidence type="ECO:0000256" key="9">
    <source>
        <dbReference type="ARBA" id="ARBA00022792"/>
    </source>
</evidence>
<dbReference type="InterPro" id="IPR027387">
    <property type="entry name" value="Cytb/b6-like_sf"/>
</dbReference>
<feature type="domain" description="Cytochrome b/b6 N-terminal region profile" evidence="19">
    <location>
        <begin position="1"/>
        <end position="202"/>
    </location>
</feature>
<reference evidence="21" key="1">
    <citation type="submission" date="2011-06" db="EMBL/GenBank/DDBJ databases">
        <authorList>
            <person name="Groenenberg D.S.J."/>
            <person name="Pirovano W."/>
            <person name="Gittenberger E."/>
            <person name="Schilthuizen M."/>
        </authorList>
    </citation>
    <scope>NUCLEOTIDE SEQUENCE</scope>
</reference>
<evidence type="ECO:0000256" key="3">
    <source>
        <dbReference type="ARBA" id="ARBA00013531"/>
    </source>
</evidence>
<keyword evidence="10 18" id="KW-0249">Electron transport</keyword>
<keyword evidence="12 17" id="KW-0408">Iron</keyword>
<keyword evidence="14 18" id="KW-0496">Mitochondrion</keyword>
<dbReference type="InterPro" id="IPR005797">
    <property type="entry name" value="Cyt_b/b6_N"/>
</dbReference>
<feature type="binding site" evidence="16">
    <location>
        <position position="194"/>
    </location>
    <ligand>
        <name>a ubiquinone</name>
        <dbReference type="ChEBI" id="CHEBI:16389"/>
    </ligand>
</feature>
<keyword evidence="13" id="KW-0830">Ubiquinone</keyword>
<dbReference type="PANTHER" id="PTHR19271">
    <property type="entry name" value="CYTOCHROME B"/>
    <property type="match status" value="1"/>
</dbReference>
<dbReference type="PROSITE" id="PS51003">
    <property type="entry name" value="CYTB_CTER"/>
    <property type="match status" value="1"/>
</dbReference>
<evidence type="ECO:0000256" key="17">
    <source>
        <dbReference type="PIRSR" id="PIRSR038885-2"/>
    </source>
</evidence>
<dbReference type="InterPro" id="IPR005798">
    <property type="entry name" value="Cyt_b/b6_C"/>
</dbReference>
<dbReference type="SUPFAM" id="SSF81648">
    <property type="entry name" value="a domain/subunit of cytochrome bc1 complex (Ubiquinol-cytochrome c reductase)"/>
    <property type="match status" value="1"/>
</dbReference>
<dbReference type="CTD" id="4519"/>
<dbReference type="GO" id="GO:0008121">
    <property type="term" value="F:quinol-cytochrome-c reductase activity"/>
    <property type="evidence" value="ECO:0007669"/>
    <property type="project" value="InterPro"/>
</dbReference>
<feature type="binding site" description="axial binding residue" evidence="17">
    <location>
        <position position="89"/>
    </location>
    <ligand>
        <name>heme b</name>
        <dbReference type="ChEBI" id="CHEBI:60344"/>
        <label>b566</label>
    </ligand>
    <ligandPart>
        <name>Fe</name>
        <dbReference type="ChEBI" id="CHEBI:18248"/>
    </ligandPart>
</feature>
<keyword evidence="5 17" id="KW-0349">Heme</keyword>
<comment type="function">
    <text evidence="1 18">Component of the ubiquinol-cytochrome c reductase complex (complex III or cytochrome b-c1 complex) that is part of the mitochondrial respiratory chain. The b-c1 complex mediates electron transfer from ubiquinol to cytochrome c. Contributes to the generation of a proton gradient across the mitochondrial membrane that is then used for ATP synthesis.</text>
</comment>
<dbReference type="InterPro" id="IPR048260">
    <property type="entry name" value="Cytochrome_b_C_euk/bac"/>
</dbReference>
<feature type="domain" description="Cytochrome b/b6 C-terminal region profile" evidence="20">
    <location>
        <begin position="203"/>
        <end position="375"/>
    </location>
</feature>
<feature type="transmembrane region" description="Helical" evidence="18">
    <location>
        <begin position="176"/>
        <end position="195"/>
    </location>
</feature>
<dbReference type="SUPFAM" id="SSF81342">
    <property type="entry name" value="Transmembrane di-heme cytochromes"/>
    <property type="match status" value="1"/>
</dbReference>
<dbReference type="AlphaFoldDB" id="I1T1X2"/>
<evidence type="ECO:0000256" key="1">
    <source>
        <dbReference type="ARBA" id="ARBA00002566"/>
    </source>
</evidence>
<comment type="subcellular location">
    <subcellularLocation>
        <location evidence="2">Mitochondrion inner membrane</location>
        <topology evidence="2">Multi-pass membrane protein</topology>
    </subcellularLocation>
</comment>
<comment type="cofactor">
    <cofactor evidence="18">
        <name>heme b</name>
        <dbReference type="ChEBI" id="CHEBI:60344"/>
    </cofactor>
    <text evidence="18">Binds 2 heme groups non-covalently.</text>
</comment>
<feature type="transmembrane region" description="Helical" evidence="18">
    <location>
        <begin position="281"/>
        <end position="301"/>
    </location>
</feature>
<dbReference type="GO" id="GO:0046872">
    <property type="term" value="F:metal ion binding"/>
    <property type="evidence" value="ECO:0007669"/>
    <property type="project" value="UniProtKB-UniRule"/>
</dbReference>
<dbReference type="PROSITE" id="PS51002">
    <property type="entry name" value="CYTB_NTER"/>
    <property type="match status" value="1"/>
</dbReference>
<evidence type="ECO:0000313" key="21">
    <source>
        <dbReference type="EMBL" id="AEK48352.1"/>
    </source>
</evidence>
<dbReference type="InterPro" id="IPR030689">
    <property type="entry name" value="Cytochrome_b"/>
</dbReference>
<dbReference type="CDD" id="cd00290">
    <property type="entry name" value="cytochrome_b_C"/>
    <property type="match status" value="1"/>
</dbReference>
<evidence type="ECO:0000256" key="14">
    <source>
        <dbReference type="ARBA" id="ARBA00023128"/>
    </source>
</evidence>
<dbReference type="InterPro" id="IPR016174">
    <property type="entry name" value="Di-haem_cyt_TM"/>
</dbReference>
<evidence type="ECO:0000256" key="10">
    <source>
        <dbReference type="ARBA" id="ARBA00022982"/>
    </source>
</evidence>
<evidence type="ECO:0000256" key="5">
    <source>
        <dbReference type="ARBA" id="ARBA00022617"/>
    </source>
</evidence>
<geneLocation type="mitochondrion" evidence="21"/>
<evidence type="ECO:0000256" key="15">
    <source>
        <dbReference type="ARBA" id="ARBA00023136"/>
    </source>
</evidence>
<protein>
    <recommendedName>
        <fullName evidence="3 18">Cytochrome b</fullName>
    </recommendedName>
</protein>
<dbReference type="GO" id="GO:0005743">
    <property type="term" value="C:mitochondrial inner membrane"/>
    <property type="evidence" value="ECO:0007669"/>
    <property type="project" value="UniProtKB-SubCell"/>
</dbReference>
<feature type="transmembrane region" description="Helical" evidence="18">
    <location>
        <begin position="21"/>
        <end position="49"/>
    </location>
</feature>
<dbReference type="RefSeq" id="YP_006303189.1">
    <property type="nucleotide sequence ID" value="NC_017872.1"/>
</dbReference>
<dbReference type="Pfam" id="PF00032">
    <property type="entry name" value="Cytochrom_B_C"/>
    <property type="match status" value="1"/>
</dbReference>
<sequence length="375" mass="42224">MKKIREVEALLSLPSPVNISNWWNIGSVLGFLLVFQLATGFLLSLHYTADMTNTFNSIVHLMRDVPGGWVFRAAHANGASMFFFLIYLHIGRGLYYQSYALQSRAWLVGATIFLLSMGTAFLGYVLPWGQMSYWGATVITNLLSAVPYLGDTLVMWVWGGFAVGQATLNRFFSLHFLLPFVISVFVLLHLLALHVKGSSNPLGNLFHLTKVPFHPYFTWKDVVGVLVMLNVLFLVVFFAPQLFTDPENFMEANPMVTPTHIQPEWYFLFAYAILRSIPSKMGGVIALAASVLCLYVFPLAAQAKLCPTPYFKVAQWVFWSYVVIFLLLTWLGACPVEEPFITLSQPLTCCFFAVPVLFFSLAMIYNKLLLFLSSL</sequence>
<keyword evidence="15 18" id="KW-0472">Membrane</keyword>
<comment type="similarity">
    <text evidence="18">Belongs to the cytochrome b family.</text>
</comment>
<dbReference type="GO" id="GO:0006122">
    <property type="term" value="P:mitochondrial electron transport, ubiquinol to cytochrome c"/>
    <property type="evidence" value="ECO:0007669"/>
    <property type="project" value="TreeGrafter"/>
</dbReference>
<gene>
    <name evidence="21" type="primary">CYTB</name>
</gene>
<feature type="transmembrane region" description="Helical" evidence="18">
    <location>
        <begin position="105"/>
        <end position="125"/>
    </location>
</feature>
<evidence type="ECO:0000256" key="7">
    <source>
        <dbReference type="ARBA" id="ARBA00022692"/>
    </source>
</evidence>
<dbReference type="InterPro" id="IPR048259">
    <property type="entry name" value="Cytochrome_b_N_euk/bac"/>
</dbReference>
<reference evidence="21" key="2">
    <citation type="journal article" date="2012" name="BMC Genomics">
        <title>The complete mitogenome of Cylindrus obtusus (Helicidae, Ariantinae) using Illumina Next Generation Sequencing.</title>
        <authorList>
            <person name="Groenenberg D.S."/>
            <person name="Pirovano W."/>
            <person name="Gittenberger E."/>
            <person name="Schilthuizen M."/>
        </authorList>
    </citation>
    <scope>NUCLEOTIDE SEQUENCE</scope>
</reference>
<dbReference type="GeneID" id="12798785"/>
<feature type="transmembrane region" description="Helical" evidence="18">
    <location>
        <begin position="145"/>
        <end position="164"/>
    </location>
</feature>
<dbReference type="Pfam" id="PF00033">
    <property type="entry name" value="Cytochrome_B"/>
    <property type="match status" value="1"/>
</dbReference>
<evidence type="ECO:0000256" key="13">
    <source>
        <dbReference type="ARBA" id="ARBA00023075"/>
    </source>
</evidence>
<evidence type="ECO:0000256" key="12">
    <source>
        <dbReference type="ARBA" id="ARBA00023004"/>
    </source>
</evidence>
<evidence type="ECO:0000259" key="20">
    <source>
        <dbReference type="PROSITE" id="PS51003"/>
    </source>
</evidence>
<evidence type="ECO:0000259" key="19">
    <source>
        <dbReference type="PROSITE" id="PS51002"/>
    </source>
</evidence>
<organism evidence="21">
    <name type="scientific">Cylindrus obtusus</name>
    <dbReference type="NCBI Taxonomy" id="649475"/>
    <lineage>
        <taxon>Eukaryota</taxon>
        <taxon>Metazoa</taxon>
        <taxon>Spiralia</taxon>
        <taxon>Lophotrochozoa</taxon>
        <taxon>Mollusca</taxon>
        <taxon>Gastropoda</taxon>
        <taxon>Heterobranchia</taxon>
        <taxon>Euthyneura</taxon>
        <taxon>Panpulmonata</taxon>
        <taxon>Eupulmonata</taxon>
        <taxon>Stylommatophora</taxon>
        <taxon>Helicina</taxon>
        <taxon>Helicoidea</taxon>
        <taxon>Helicidae</taxon>
        <taxon>Cylindrus</taxon>
    </lineage>
</organism>
<dbReference type="PANTHER" id="PTHR19271:SF16">
    <property type="entry name" value="CYTOCHROME B"/>
    <property type="match status" value="1"/>
</dbReference>
<evidence type="ECO:0000256" key="4">
    <source>
        <dbReference type="ARBA" id="ARBA00022448"/>
    </source>
</evidence>
<keyword evidence="9" id="KW-0999">Mitochondrion inner membrane</keyword>
<accession>I1T1X2</accession>
<comment type="cofactor">
    <cofactor evidence="17">
        <name>heme</name>
        <dbReference type="ChEBI" id="CHEBI:30413"/>
    </cofactor>
    <text evidence="17">Binds 2 heme groups non-covalently.</text>
</comment>
<keyword evidence="7 18" id="KW-0812">Transmembrane</keyword>
<dbReference type="Gene3D" id="1.20.810.10">
    <property type="entry name" value="Cytochrome Bc1 Complex, Chain C"/>
    <property type="match status" value="1"/>
</dbReference>
<keyword evidence="4 18" id="KW-0813">Transport</keyword>
<feature type="transmembrane region" description="Helical" evidence="18">
    <location>
        <begin position="346"/>
        <end position="365"/>
    </location>
</feature>
<dbReference type="InterPro" id="IPR036150">
    <property type="entry name" value="Cyt_b/b6_C_sf"/>
</dbReference>
<dbReference type="PIRSF" id="PIRSF038885">
    <property type="entry name" value="COB"/>
    <property type="match status" value="1"/>
</dbReference>
<feature type="binding site" description="axial binding residue" evidence="17">
    <location>
        <position position="175"/>
    </location>
    <ligand>
        <name>heme b</name>
        <dbReference type="ChEBI" id="CHEBI:60344"/>
        <label>b562</label>
    </ligand>
    <ligandPart>
        <name>Fe</name>
        <dbReference type="ChEBI" id="CHEBI:18248"/>
    </ligandPart>
</feature>
<dbReference type="GO" id="GO:0016491">
    <property type="term" value="F:oxidoreductase activity"/>
    <property type="evidence" value="ECO:0007669"/>
    <property type="project" value="UniProtKB-UniRule"/>
</dbReference>
<evidence type="ECO:0000256" key="8">
    <source>
        <dbReference type="ARBA" id="ARBA00022723"/>
    </source>
</evidence>
<evidence type="ECO:0000256" key="16">
    <source>
        <dbReference type="PIRSR" id="PIRSR038885-1"/>
    </source>
</evidence>